<dbReference type="FunFam" id="3.10.110.10:FF:000069">
    <property type="entry name" value="vacuolar protein sorting-associated protein 37A"/>
    <property type="match status" value="1"/>
</dbReference>
<keyword evidence="9" id="KW-0539">Nucleus</keyword>
<dbReference type="InterPro" id="IPR029012">
    <property type="entry name" value="Helix_hairpin_bin_sf"/>
</dbReference>
<feature type="compositionally biased region" description="Basic and acidic residues" evidence="14">
    <location>
        <begin position="76"/>
        <end position="92"/>
    </location>
</feature>
<dbReference type="GO" id="GO:0006623">
    <property type="term" value="P:protein targeting to vacuole"/>
    <property type="evidence" value="ECO:0007669"/>
    <property type="project" value="TreeGrafter"/>
</dbReference>
<gene>
    <name evidence="16" type="ORF">PODLI_1B029386</name>
</gene>
<feature type="region of interest" description="Disordered" evidence="14">
    <location>
        <begin position="172"/>
        <end position="198"/>
    </location>
</feature>
<comment type="function">
    <text evidence="10">Component of the ESCRT-I complex, a regulator of vesicular trafficking process. Required for the sorting of endocytic ubiquitinated cargos into multivesicular bodies. May be involved in cell growth and differentiation.</text>
</comment>
<dbReference type="AlphaFoldDB" id="A0AA35PFD7"/>
<dbReference type="PANTHER" id="PTHR13678:SF2">
    <property type="entry name" value="VACUOLAR PROTEIN SORTING-ASSOCIATED PROTEIN 37A"/>
    <property type="match status" value="1"/>
</dbReference>
<evidence type="ECO:0000256" key="10">
    <source>
        <dbReference type="ARBA" id="ARBA00025010"/>
    </source>
</evidence>
<evidence type="ECO:0000256" key="11">
    <source>
        <dbReference type="ARBA" id="ARBA00063145"/>
    </source>
</evidence>
<dbReference type="GO" id="GO:0000813">
    <property type="term" value="C:ESCRT I complex"/>
    <property type="evidence" value="ECO:0007669"/>
    <property type="project" value="TreeGrafter"/>
</dbReference>
<dbReference type="InterPro" id="IPR037202">
    <property type="entry name" value="ESCRT_assembly_dom"/>
</dbReference>
<dbReference type="EMBL" id="OX395134">
    <property type="protein sequence ID" value="CAI5783910.1"/>
    <property type="molecule type" value="Genomic_DNA"/>
</dbReference>
<evidence type="ECO:0000256" key="5">
    <source>
        <dbReference type="ARBA" id="ARBA00022553"/>
    </source>
</evidence>
<name>A0AA35PFD7_9SAUR</name>
<sequence length="663" mass="72433">MGGREGETKSATPAMHTGLAVARPSGEVRRAVATGHAGCRRGAGIALRLFKRERPRSGSSPACSLPNARKRRRRHLPEERTAPHAERREREAGLAGTRRRRQPQRDDVRGKLPLLLPPGRPAHKAITSSPRAAQLHLSTRRAGFGLSSLFAEGGGKEEEEESGGAGRLQLSANRADVGGGSRQWVPSSDDAGGGRSRLQGTVSCSLRRRRRRKVGGLRGVCCGGWRARPGVGRAAPAEQGRKGPVSLCPARCAKRRMNWLFPLSKAGSGGGAAASSSPSPSSAGGTALPPTLTSLQQQKQRQIESLRSAHAAIAEIQKDVEYRLPFTVNNLTININILLPPQFPQEKPVISVFPPIRHHLMDKQGVYVACPLISNFTMHSDLGKIVQSVLDEFWKNPPVLAPSSTSFPYLYNKPAGIPPYAQNFPFLSPYLPQETNRSITSVPLAESLSSGYAADRPAAPSFGMISDLPLPVPTAETISQGSPNGFSYKMPDVPDAFPELLELSISQLTDMNEQEDVLLEQFVSLPQLKQVINDKDDLVKSIEELAKKNLLLEPSLETKRQAVLDKYEQLTQLKATFEKKMQRQHELGESCSASALQARLKVAAHEAEEESDTIAEDFLEGKTEIDDFLSSFMEKRTVCHCRRAKEEKLQQAIAMRIQFHAPL</sequence>
<comment type="similarity">
    <text evidence="3">Belongs to the VPS37 family.</text>
</comment>
<organism evidence="16 17">
    <name type="scientific">Podarcis lilfordi</name>
    <name type="common">Lilford's wall lizard</name>
    <dbReference type="NCBI Taxonomy" id="74358"/>
    <lineage>
        <taxon>Eukaryota</taxon>
        <taxon>Metazoa</taxon>
        <taxon>Chordata</taxon>
        <taxon>Craniata</taxon>
        <taxon>Vertebrata</taxon>
        <taxon>Euteleostomi</taxon>
        <taxon>Lepidosauria</taxon>
        <taxon>Squamata</taxon>
        <taxon>Bifurcata</taxon>
        <taxon>Unidentata</taxon>
        <taxon>Episquamata</taxon>
        <taxon>Laterata</taxon>
        <taxon>Lacertibaenia</taxon>
        <taxon>Lacertidae</taxon>
        <taxon>Podarcis</taxon>
    </lineage>
</organism>
<dbReference type="FunFam" id="1.10.287.660:FF:000002">
    <property type="entry name" value="Vacuolar protein sorting-associated protein 37A"/>
    <property type="match status" value="1"/>
</dbReference>
<dbReference type="GO" id="GO:0006612">
    <property type="term" value="P:protein targeting to membrane"/>
    <property type="evidence" value="ECO:0007669"/>
    <property type="project" value="TreeGrafter"/>
</dbReference>
<proteinExistence type="inferred from homology"/>
<comment type="subcellular location">
    <subcellularLocation>
        <location evidence="2">Late endosome membrane</location>
        <topology evidence="2">Peripheral membrane protein</topology>
    </subcellularLocation>
    <subcellularLocation>
        <location evidence="1">Nucleus</location>
    </subcellularLocation>
</comment>
<evidence type="ECO:0000256" key="8">
    <source>
        <dbReference type="ARBA" id="ARBA00023136"/>
    </source>
</evidence>
<evidence type="ECO:0000256" key="4">
    <source>
        <dbReference type="ARBA" id="ARBA00022448"/>
    </source>
</evidence>
<reference evidence="16" key="1">
    <citation type="submission" date="2022-12" db="EMBL/GenBank/DDBJ databases">
        <authorList>
            <person name="Alioto T."/>
            <person name="Alioto T."/>
            <person name="Gomez Garrido J."/>
        </authorList>
    </citation>
    <scope>NUCLEOTIDE SEQUENCE</scope>
</reference>
<keyword evidence="17" id="KW-1185">Reference proteome</keyword>
<dbReference type="SUPFAM" id="SSF140111">
    <property type="entry name" value="Endosomal sorting complex assembly domain"/>
    <property type="match status" value="1"/>
</dbReference>
<accession>A0AA35PFD7</accession>
<keyword evidence="7" id="KW-0653">Protein transport</keyword>
<evidence type="ECO:0000256" key="2">
    <source>
        <dbReference type="ARBA" id="ARBA00004633"/>
    </source>
</evidence>
<evidence type="ECO:0000256" key="3">
    <source>
        <dbReference type="ARBA" id="ARBA00007617"/>
    </source>
</evidence>
<feature type="region of interest" description="Disordered" evidence="14">
    <location>
        <begin position="269"/>
        <end position="298"/>
    </location>
</feature>
<feature type="domain" description="VPS37 C-terminal" evidence="15">
    <location>
        <begin position="502"/>
        <end position="646"/>
    </location>
</feature>
<dbReference type="SUPFAM" id="SSF54495">
    <property type="entry name" value="UBC-like"/>
    <property type="match status" value="1"/>
</dbReference>
<dbReference type="Pfam" id="PF07200">
    <property type="entry name" value="Mod_r"/>
    <property type="match status" value="1"/>
</dbReference>
<evidence type="ECO:0000313" key="16">
    <source>
        <dbReference type="EMBL" id="CAI5783910.1"/>
    </source>
</evidence>
<dbReference type="GO" id="GO:0043162">
    <property type="term" value="P:ubiquitin-dependent protein catabolic process via the multivesicular body sorting pathway"/>
    <property type="evidence" value="ECO:0007669"/>
    <property type="project" value="TreeGrafter"/>
</dbReference>
<evidence type="ECO:0000256" key="13">
    <source>
        <dbReference type="ARBA" id="ARBA00081405"/>
    </source>
</evidence>
<keyword evidence="8" id="KW-0472">Membrane</keyword>
<evidence type="ECO:0000256" key="9">
    <source>
        <dbReference type="ARBA" id="ARBA00023242"/>
    </source>
</evidence>
<keyword evidence="6" id="KW-0967">Endosome</keyword>
<dbReference type="PANTHER" id="PTHR13678">
    <property type="entry name" value="VACUOLAR PROTEIN SORTING-ASSOCIATED PROTEIN 37"/>
    <property type="match status" value="1"/>
</dbReference>
<comment type="subunit">
    <text evidence="11">Component of the ESCRT-I complex (endosomal sorting complex required for transport I) which consists of TSG101, VPS28, a VPS37 protein (VPS37A to -D) and MVB12A or MVB12B in a 1:1:1:1 stoichiometry. Interacts with TSG101, VPS28 and HGS. Component of an ESCRT-I complex (endosomal sorting complex required for transport I) which consists of TSG101, VPS28, VPS37A and UBAP1 in a 1:1:1:1 stoichiometry.</text>
</comment>
<dbReference type="Gene3D" id="3.10.110.10">
    <property type="entry name" value="Ubiquitin Conjugating Enzyme"/>
    <property type="match status" value="1"/>
</dbReference>
<dbReference type="InterPro" id="IPR009851">
    <property type="entry name" value="Mod_r"/>
</dbReference>
<evidence type="ECO:0000259" key="15">
    <source>
        <dbReference type="Pfam" id="PF07200"/>
    </source>
</evidence>
<evidence type="ECO:0000256" key="7">
    <source>
        <dbReference type="ARBA" id="ARBA00022927"/>
    </source>
</evidence>
<evidence type="ECO:0000256" key="12">
    <source>
        <dbReference type="ARBA" id="ARBA00067906"/>
    </source>
</evidence>
<dbReference type="GO" id="GO:0031902">
    <property type="term" value="C:late endosome membrane"/>
    <property type="evidence" value="ECO:0007669"/>
    <property type="project" value="UniProtKB-SubCell"/>
</dbReference>
<evidence type="ECO:0000256" key="6">
    <source>
        <dbReference type="ARBA" id="ARBA00022753"/>
    </source>
</evidence>
<feature type="compositionally biased region" description="Low complexity" evidence="14">
    <location>
        <begin position="273"/>
        <end position="285"/>
    </location>
</feature>
<keyword evidence="4" id="KW-0813">Transport</keyword>
<evidence type="ECO:0000256" key="14">
    <source>
        <dbReference type="SAM" id="MobiDB-lite"/>
    </source>
</evidence>
<feature type="region of interest" description="Disordered" evidence="14">
    <location>
        <begin position="1"/>
        <end position="27"/>
    </location>
</feature>
<dbReference type="Gene3D" id="1.10.287.660">
    <property type="entry name" value="Helix hairpin bin"/>
    <property type="match status" value="1"/>
</dbReference>
<keyword evidence="5" id="KW-0597">Phosphoprotein</keyword>
<dbReference type="Proteomes" id="UP001178461">
    <property type="component" value="Chromosome 9"/>
</dbReference>
<evidence type="ECO:0000313" key="17">
    <source>
        <dbReference type="Proteomes" id="UP001178461"/>
    </source>
</evidence>
<dbReference type="CDD" id="cd11685">
    <property type="entry name" value="UEV_TSG101-like"/>
    <property type="match status" value="1"/>
</dbReference>
<feature type="region of interest" description="Disordered" evidence="14">
    <location>
        <begin position="50"/>
        <end position="131"/>
    </location>
</feature>
<evidence type="ECO:0000256" key="1">
    <source>
        <dbReference type="ARBA" id="ARBA00004123"/>
    </source>
</evidence>
<protein>
    <recommendedName>
        <fullName evidence="12">Vacuolar protein sorting-associated protein 37A</fullName>
    </recommendedName>
    <alternativeName>
        <fullName evidence="13">ESCRT-I complex subunit VPS37A</fullName>
    </alternativeName>
</protein>
<dbReference type="InterPro" id="IPR016135">
    <property type="entry name" value="UBQ-conjugating_enzyme/RWD"/>
</dbReference>
<dbReference type="GO" id="GO:0005634">
    <property type="term" value="C:nucleus"/>
    <property type="evidence" value="ECO:0007669"/>
    <property type="project" value="UniProtKB-SubCell"/>
</dbReference>